<evidence type="ECO:0000313" key="2">
    <source>
        <dbReference type="Proteomes" id="UP001184833"/>
    </source>
</evidence>
<proteinExistence type="predicted"/>
<sequence>MKIEFIYQLVNGIFILYFVIIFLFYYRKINQKRQIDNLKTYTFDFCTKDDTNYEKFMINYFDHKGWKTTDDATFMILANFDKISIALKHRVFHEEIIYDYYAKYFIQFYSEFQFFIIQRREMTANPDLFIEYEKLVRRWKNNFKNFKIDL</sequence>
<evidence type="ECO:0000313" key="1">
    <source>
        <dbReference type="EMBL" id="MDR6459062.1"/>
    </source>
</evidence>
<dbReference type="Proteomes" id="UP001184833">
    <property type="component" value="Unassembled WGS sequence"/>
</dbReference>
<name>A0ACC6J7P4_9FLAO</name>
<reference evidence="1" key="1">
    <citation type="submission" date="2023-07" db="EMBL/GenBank/DDBJ databases">
        <title>Sorghum-associated microbial communities from plants grown in Nebraska, USA.</title>
        <authorList>
            <person name="Schachtman D."/>
        </authorList>
    </citation>
    <scope>NUCLEOTIDE SEQUENCE</scope>
    <source>
        <strain evidence="1">DS2329</strain>
    </source>
</reference>
<keyword evidence="2" id="KW-1185">Reference proteome</keyword>
<accession>A0ACC6J7P4</accession>
<comment type="caution">
    <text evidence="1">The sequence shown here is derived from an EMBL/GenBank/DDBJ whole genome shotgun (WGS) entry which is preliminary data.</text>
</comment>
<protein>
    <submittedName>
        <fullName evidence="1">Uncharacterized protein</fullName>
    </submittedName>
</protein>
<dbReference type="EMBL" id="JAVDQX010000002">
    <property type="protein sequence ID" value="MDR6459062.1"/>
    <property type="molecule type" value="Genomic_DNA"/>
</dbReference>
<gene>
    <name evidence="1" type="ORF">J2786_002169</name>
</gene>
<organism evidence="1 2">
    <name type="scientific">Chryseobacterium vietnamense</name>
    <dbReference type="NCBI Taxonomy" id="866785"/>
    <lineage>
        <taxon>Bacteria</taxon>
        <taxon>Pseudomonadati</taxon>
        <taxon>Bacteroidota</taxon>
        <taxon>Flavobacteriia</taxon>
        <taxon>Flavobacteriales</taxon>
        <taxon>Weeksellaceae</taxon>
        <taxon>Chryseobacterium group</taxon>
        <taxon>Chryseobacterium</taxon>
    </lineage>
</organism>